<dbReference type="SUPFAM" id="SSF53850">
    <property type="entry name" value="Periplasmic binding protein-like II"/>
    <property type="match status" value="1"/>
</dbReference>
<dbReference type="Gene3D" id="1.10.10.10">
    <property type="entry name" value="Winged helix-like DNA-binding domain superfamily/Winged helix DNA-binding domain"/>
    <property type="match status" value="1"/>
</dbReference>
<reference evidence="6 7" key="1">
    <citation type="submission" date="2020-08" db="EMBL/GenBank/DDBJ databases">
        <title>Genome sequence of Acidovorax monticola KACC 19171T.</title>
        <authorList>
            <person name="Hyun D.-W."/>
            <person name="Bae J.-W."/>
        </authorList>
    </citation>
    <scope>NUCLEOTIDE SEQUENCE [LARGE SCALE GENOMIC DNA]</scope>
    <source>
        <strain evidence="6 7">KACC 19171</strain>
    </source>
</reference>
<evidence type="ECO:0000256" key="2">
    <source>
        <dbReference type="ARBA" id="ARBA00023015"/>
    </source>
</evidence>
<dbReference type="InterPro" id="IPR000847">
    <property type="entry name" value="LysR_HTH_N"/>
</dbReference>
<dbReference type="EMBL" id="CP060790">
    <property type="protein sequence ID" value="QNP58554.1"/>
    <property type="molecule type" value="Genomic_DNA"/>
</dbReference>
<dbReference type="PANTHER" id="PTHR30537:SF79">
    <property type="entry name" value="TRANSCRIPTIONAL REGULATOR-RELATED"/>
    <property type="match status" value="1"/>
</dbReference>
<dbReference type="GO" id="GO:0006351">
    <property type="term" value="P:DNA-templated transcription"/>
    <property type="evidence" value="ECO:0007669"/>
    <property type="project" value="TreeGrafter"/>
</dbReference>
<sequence>MSAPRIPPIQGLLAFEALARLRSVTLAAQELSVTPSAVSHRIRQMEVLLGVKLFARGDFSLSPAGSAYLARVREAIAALQQVPSAAQTPGITRLRVAVTPTFSRQLLLPRIARFREAYPDIELMLQVTIPVHNMMAEEADIELRFGSGHFPERESMHLLGDEICPVCSPDYLGEVGPLEGLATDDAVARVRLIRSPLEPWRTWFKACGITQPEPTVGSQFNDLGLVWDAAVAGFGVALLRLRLGQAWLDSGRLVRLSPRSVPSPHDYYLCWKPGALDRWECAAFVDWLPRALAEPAQAF</sequence>
<dbReference type="AlphaFoldDB" id="A0A7H0HDD8"/>
<evidence type="ECO:0000259" key="5">
    <source>
        <dbReference type="PROSITE" id="PS50931"/>
    </source>
</evidence>
<accession>A0A7H0HDD8</accession>
<dbReference type="GO" id="GO:0043565">
    <property type="term" value="F:sequence-specific DNA binding"/>
    <property type="evidence" value="ECO:0007669"/>
    <property type="project" value="TreeGrafter"/>
</dbReference>
<protein>
    <submittedName>
        <fullName evidence="6">LysR family transcriptional regulator</fullName>
    </submittedName>
</protein>
<keyword evidence="4" id="KW-0804">Transcription</keyword>
<dbReference type="InterPro" id="IPR005119">
    <property type="entry name" value="LysR_subst-bd"/>
</dbReference>
<dbReference type="RefSeq" id="WP_187735541.1">
    <property type="nucleotide sequence ID" value="NZ_CP060790.1"/>
</dbReference>
<evidence type="ECO:0000256" key="3">
    <source>
        <dbReference type="ARBA" id="ARBA00023125"/>
    </source>
</evidence>
<dbReference type="Proteomes" id="UP000516057">
    <property type="component" value="Chromosome"/>
</dbReference>
<dbReference type="Gene3D" id="3.40.190.10">
    <property type="entry name" value="Periplasmic binding protein-like II"/>
    <property type="match status" value="2"/>
</dbReference>
<evidence type="ECO:0000256" key="1">
    <source>
        <dbReference type="ARBA" id="ARBA00009437"/>
    </source>
</evidence>
<proteinExistence type="inferred from homology"/>
<organism evidence="6 7">
    <name type="scientific">Paenacidovorax monticola</name>
    <dbReference type="NCBI Taxonomy" id="1926868"/>
    <lineage>
        <taxon>Bacteria</taxon>
        <taxon>Pseudomonadati</taxon>
        <taxon>Pseudomonadota</taxon>
        <taxon>Betaproteobacteria</taxon>
        <taxon>Burkholderiales</taxon>
        <taxon>Comamonadaceae</taxon>
        <taxon>Paenacidovorax</taxon>
    </lineage>
</organism>
<keyword evidence="7" id="KW-1185">Reference proteome</keyword>
<evidence type="ECO:0000313" key="7">
    <source>
        <dbReference type="Proteomes" id="UP000516057"/>
    </source>
</evidence>
<feature type="domain" description="HTH lysR-type" evidence="5">
    <location>
        <begin position="7"/>
        <end position="64"/>
    </location>
</feature>
<dbReference type="Pfam" id="PF00126">
    <property type="entry name" value="HTH_1"/>
    <property type="match status" value="1"/>
</dbReference>
<dbReference type="PROSITE" id="PS50931">
    <property type="entry name" value="HTH_LYSR"/>
    <property type="match status" value="1"/>
</dbReference>
<dbReference type="SUPFAM" id="SSF46785">
    <property type="entry name" value="Winged helix' DNA-binding domain"/>
    <property type="match status" value="1"/>
</dbReference>
<dbReference type="InterPro" id="IPR036388">
    <property type="entry name" value="WH-like_DNA-bd_sf"/>
</dbReference>
<comment type="similarity">
    <text evidence="1">Belongs to the LysR transcriptional regulatory family.</text>
</comment>
<dbReference type="PANTHER" id="PTHR30537">
    <property type="entry name" value="HTH-TYPE TRANSCRIPTIONAL REGULATOR"/>
    <property type="match status" value="1"/>
</dbReference>
<gene>
    <name evidence="6" type="ORF">H9L24_16340</name>
</gene>
<dbReference type="KEGG" id="amon:H9L24_16340"/>
<dbReference type="CDD" id="cd08432">
    <property type="entry name" value="PBP2_GcdR_TrpI_HvrB_AmpR_like"/>
    <property type="match status" value="1"/>
</dbReference>
<evidence type="ECO:0000256" key="4">
    <source>
        <dbReference type="ARBA" id="ARBA00023163"/>
    </source>
</evidence>
<evidence type="ECO:0000313" key="6">
    <source>
        <dbReference type="EMBL" id="QNP58554.1"/>
    </source>
</evidence>
<dbReference type="Pfam" id="PF03466">
    <property type="entry name" value="LysR_substrate"/>
    <property type="match status" value="1"/>
</dbReference>
<dbReference type="GO" id="GO:0003700">
    <property type="term" value="F:DNA-binding transcription factor activity"/>
    <property type="evidence" value="ECO:0007669"/>
    <property type="project" value="InterPro"/>
</dbReference>
<keyword evidence="3" id="KW-0238">DNA-binding</keyword>
<dbReference type="InterPro" id="IPR036390">
    <property type="entry name" value="WH_DNA-bd_sf"/>
</dbReference>
<keyword evidence="2" id="KW-0805">Transcription regulation</keyword>
<name>A0A7H0HDD8_9BURK</name>
<dbReference type="InterPro" id="IPR058163">
    <property type="entry name" value="LysR-type_TF_proteobact-type"/>
</dbReference>